<evidence type="ECO:0000313" key="1">
    <source>
        <dbReference type="EMBL" id="KAF2668662.1"/>
    </source>
</evidence>
<evidence type="ECO:0000313" key="2">
    <source>
        <dbReference type="Proteomes" id="UP000799302"/>
    </source>
</evidence>
<sequence>MSTPHHGRKQFSDLSVELQRHIFSYLLPTDHIMAWKPYGRLERTDTVVLRLNRSMHEEALSLLYDQYRIPFEIAIDHMGFEFCGKLYSFDDTFLNGTHPDPLPYAMKKARHVKIMIKFYSFDYENNERRETTQFNQLQQGLRYFGQAVREYCCFRTVAISIVTQLHRSTVEQTAAKLTFYQKRIVDDALRLPKTVEKLSFQHLNLDAGLILPMKVFVPVFGKGDTFLRDGYVHARLQEASDTREEKVKLKGMTPLGQVGVSSNLGIIWWVSGQRVWPG</sequence>
<protein>
    <recommendedName>
        <fullName evidence="3">F-box domain-containing protein</fullName>
    </recommendedName>
</protein>
<keyword evidence="2" id="KW-1185">Reference proteome</keyword>
<accession>A0A6A6U908</accession>
<reference evidence="1" key="1">
    <citation type="journal article" date="2020" name="Stud. Mycol.">
        <title>101 Dothideomycetes genomes: a test case for predicting lifestyles and emergence of pathogens.</title>
        <authorList>
            <person name="Haridas S."/>
            <person name="Albert R."/>
            <person name="Binder M."/>
            <person name="Bloem J."/>
            <person name="Labutti K."/>
            <person name="Salamov A."/>
            <person name="Andreopoulos B."/>
            <person name="Baker S."/>
            <person name="Barry K."/>
            <person name="Bills G."/>
            <person name="Bluhm B."/>
            <person name="Cannon C."/>
            <person name="Castanera R."/>
            <person name="Culley D."/>
            <person name="Daum C."/>
            <person name="Ezra D."/>
            <person name="Gonzalez J."/>
            <person name="Henrissat B."/>
            <person name="Kuo A."/>
            <person name="Liang C."/>
            <person name="Lipzen A."/>
            <person name="Lutzoni F."/>
            <person name="Magnuson J."/>
            <person name="Mondo S."/>
            <person name="Nolan M."/>
            <person name="Ohm R."/>
            <person name="Pangilinan J."/>
            <person name="Park H.-J."/>
            <person name="Ramirez L."/>
            <person name="Alfaro M."/>
            <person name="Sun H."/>
            <person name="Tritt A."/>
            <person name="Yoshinaga Y."/>
            <person name="Zwiers L.-H."/>
            <person name="Turgeon B."/>
            <person name="Goodwin S."/>
            <person name="Spatafora J."/>
            <person name="Crous P."/>
            <person name="Grigoriev I."/>
        </authorList>
    </citation>
    <scope>NUCLEOTIDE SEQUENCE</scope>
    <source>
        <strain evidence="1">CBS 115976</strain>
    </source>
</reference>
<proteinExistence type="predicted"/>
<gene>
    <name evidence="1" type="ORF">BT63DRAFT_456302</name>
</gene>
<organism evidence="1 2">
    <name type="scientific">Microthyrium microscopicum</name>
    <dbReference type="NCBI Taxonomy" id="703497"/>
    <lineage>
        <taxon>Eukaryota</taxon>
        <taxon>Fungi</taxon>
        <taxon>Dikarya</taxon>
        <taxon>Ascomycota</taxon>
        <taxon>Pezizomycotina</taxon>
        <taxon>Dothideomycetes</taxon>
        <taxon>Dothideomycetes incertae sedis</taxon>
        <taxon>Microthyriales</taxon>
        <taxon>Microthyriaceae</taxon>
        <taxon>Microthyrium</taxon>
    </lineage>
</organism>
<dbReference type="AlphaFoldDB" id="A0A6A6U908"/>
<evidence type="ECO:0008006" key="3">
    <source>
        <dbReference type="Google" id="ProtNLM"/>
    </source>
</evidence>
<dbReference type="EMBL" id="MU004236">
    <property type="protein sequence ID" value="KAF2668662.1"/>
    <property type="molecule type" value="Genomic_DNA"/>
</dbReference>
<dbReference type="Proteomes" id="UP000799302">
    <property type="component" value="Unassembled WGS sequence"/>
</dbReference>
<name>A0A6A6U908_9PEZI</name>